<feature type="region of interest" description="Disordered" evidence="1">
    <location>
        <begin position="67"/>
        <end position="102"/>
    </location>
</feature>
<organism evidence="2">
    <name type="scientific">bioreactor metagenome</name>
    <dbReference type="NCBI Taxonomy" id="1076179"/>
    <lineage>
        <taxon>unclassified sequences</taxon>
        <taxon>metagenomes</taxon>
        <taxon>ecological metagenomes</taxon>
    </lineage>
</organism>
<evidence type="ECO:0000256" key="1">
    <source>
        <dbReference type="SAM" id="MobiDB-lite"/>
    </source>
</evidence>
<gene>
    <name evidence="2" type="ORF">SDC9_107357</name>
</gene>
<protein>
    <submittedName>
        <fullName evidence="2">Uncharacterized protein</fullName>
    </submittedName>
</protein>
<accession>A0A645B628</accession>
<dbReference type="EMBL" id="VSSQ01017836">
    <property type="protein sequence ID" value="MPM60506.1"/>
    <property type="molecule type" value="Genomic_DNA"/>
</dbReference>
<reference evidence="2" key="1">
    <citation type="submission" date="2019-08" db="EMBL/GenBank/DDBJ databases">
        <authorList>
            <person name="Kucharzyk K."/>
            <person name="Murdoch R.W."/>
            <person name="Higgins S."/>
            <person name="Loffler F."/>
        </authorList>
    </citation>
    <scope>NUCLEOTIDE SEQUENCE</scope>
</reference>
<sequence length="115" mass="12657">MRSVAAAEPKVADIVRAAASKRSFKALFSVGIVRCFESSTMPATAEKESSREVDSIWYGDAAQMRKTAKSREVKGSPRLRSKSPPFTTIAMSPERTTDTRNPIKMMTAAIKMRVT</sequence>
<dbReference type="AlphaFoldDB" id="A0A645B628"/>
<name>A0A645B628_9ZZZZ</name>
<proteinExistence type="predicted"/>
<comment type="caution">
    <text evidence="2">The sequence shown here is derived from an EMBL/GenBank/DDBJ whole genome shotgun (WGS) entry which is preliminary data.</text>
</comment>
<evidence type="ECO:0000313" key="2">
    <source>
        <dbReference type="EMBL" id="MPM60506.1"/>
    </source>
</evidence>